<feature type="compositionally biased region" description="Gly residues" evidence="9">
    <location>
        <begin position="842"/>
        <end position="855"/>
    </location>
</feature>
<dbReference type="GO" id="GO:0005524">
    <property type="term" value="F:ATP binding"/>
    <property type="evidence" value="ECO:0007669"/>
    <property type="project" value="UniProtKB-KW"/>
</dbReference>
<evidence type="ECO:0000256" key="4">
    <source>
        <dbReference type="ARBA" id="ARBA00022840"/>
    </source>
</evidence>
<evidence type="ECO:0000256" key="5">
    <source>
        <dbReference type="ARBA" id="ARBA00023054"/>
    </source>
</evidence>
<dbReference type="InterPro" id="IPR036961">
    <property type="entry name" value="Kinesin_motor_dom_sf"/>
</dbReference>
<evidence type="ECO:0000313" key="12">
    <source>
        <dbReference type="Proteomes" id="UP000075714"/>
    </source>
</evidence>
<comment type="subcellular location">
    <subcellularLocation>
        <location evidence="1">Cytoplasm</location>
    </subcellularLocation>
</comment>
<feature type="coiled-coil region" evidence="8">
    <location>
        <begin position="964"/>
        <end position="991"/>
    </location>
</feature>
<protein>
    <recommendedName>
        <fullName evidence="10">Kinesin motor domain-containing protein</fullName>
    </recommendedName>
</protein>
<name>A0A150H2P4_GONPE</name>
<sequence>MGLGREQLLALSGGDEDAAADSVIPYALRQLFQNMEAARGRRVFTMHISFVEVYMEKYYDLLSQRAPVSAKTSCEGEVLLVGAQLRRVTCMEEVVRLLQVGGHARMTKGTSQNDRSSRSHAVLTVHVQSRAATQPASQAAAAVPAPASPAPASIGTGPPSVESPGGTSPATPAHGTPSPARACAAVVEGDASAAAAFRAAPPLRSCLHLVDLAGSESVGRAGTVGLAAKEGNNINLSLMTLRNLIQLLAAPKAPGAPPKVLPYRDSKLTTLLRDALGGNSSTLFVACVSPADACAATTVSTLEFATTARRIRTKPAVNIGGADSAEVLELHRIIHKYERQRVARRDGGRCEALSCSGSGGCDDAKRREGRSVSGISSRASGLIAASPASTLAGSGDGSSGLADPWQGAGALADRVVLLEAENEQLRQQVAYLSALAGDLRAQVEEAASAAARPPHPETPTSSRRCPAAGSIFLEPEPLLGLQSGKEANGGPAALLAWVTDRVSEEEAQLATHEARLRQLLVEQGLLTAGFGPAQSLPAHDTLVRYAAEQVAALEAGLAEAAGEQDPRLEELLRIRLDSMRELQQGLRRAADLEAAVAMHRELQVLVSAYAGLHGARPAGVPATAASAALERELQALRRQRRNQVIKDAAVAREKLRELEGLLGPPTPLQCGVLHPQPSSGSGGSSNASGSSCTLSAAASASLTLSRQTSLAPSLGGTSASGVQSPHRVGAAYPGLAWAEGLEDGGEELCPGAEESPEACSRSQGTPSVFAQLLPQLQLSQVGPWLDALLDYETRVQQYGRVLKGALQERESVYAELQEVERELAQAMRGDPAGAPQRSAGAYSGGGSGPVGGGVDGGTSGWVAGAGSCPQRHLDVMATRQARLQKRLEELCAEVASLQIAVVDAREEVEQARGSAAGGAVSSALARGDWWSCVPSLELARPALRLLLERAARYRGAFLEAVERGDALEHQVSELEVQCQQADAQLAAYALELSAARAAASAGGERVFRATAVAG</sequence>
<comment type="similarity">
    <text evidence="7">Belongs to the TRAFAC class myosin-kinesin ATPase superfamily. Kinesin family.</text>
</comment>
<gene>
    <name evidence="11" type="ORF">GPECTOR_1g269</name>
</gene>
<dbReference type="GO" id="GO:0051231">
    <property type="term" value="P:spindle elongation"/>
    <property type="evidence" value="ECO:0007669"/>
    <property type="project" value="TreeGrafter"/>
</dbReference>
<dbReference type="SUPFAM" id="SSF52540">
    <property type="entry name" value="P-loop containing nucleoside triphosphate hydrolases"/>
    <property type="match status" value="1"/>
</dbReference>
<evidence type="ECO:0000256" key="2">
    <source>
        <dbReference type="ARBA" id="ARBA00022490"/>
    </source>
</evidence>
<comment type="caution">
    <text evidence="11">The sequence shown here is derived from an EMBL/GenBank/DDBJ whole genome shotgun (WGS) entry which is preliminary data.</text>
</comment>
<keyword evidence="2" id="KW-0963">Cytoplasm</keyword>
<evidence type="ECO:0000256" key="7">
    <source>
        <dbReference type="PROSITE-ProRule" id="PRU00283"/>
    </source>
</evidence>
<proteinExistence type="inferred from homology"/>
<dbReference type="PANTHER" id="PTHR47969:SF15">
    <property type="entry name" value="CHROMOSOME-ASSOCIATED KINESIN KIF4A-RELATED"/>
    <property type="match status" value="1"/>
</dbReference>
<dbReference type="PANTHER" id="PTHR47969">
    <property type="entry name" value="CHROMOSOME-ASSOCIATED KINESIN KIF4A-RELATED"/>
    <property type="match status" value="1"/>
</dbReference>
<dbReference type="GO" id="GO:0008017">
    <property type="term" value="F:microtubule binding"/>
    <property type="evidence" value="ECO:0007669"/>
    <property type="project" value="InterPro"/>
</dbReference>
<evidence type="ECO:0000259" key="10">
    <source>
        <dbReference type="PROSITE" id="PS50067"/>
    </source>
</evidence>
<dbReference type="InterPro" id="IPR027417">
    <property type="entry name" value="P-loop_NTPase"/>
</dbReference>
<keyword evidence="6" id="KW-0505">Motor protein</keyword>
<dbReference type="OrthoDB" id="550000at2759"/>
<dbReference type="GO" id="GO:0007052">
    <property type="term" value="P:mitotic spindle organization"/>
    <property type="evidence" value="ECO:0007669"/>
    <property type="project" value="TreeGrafter"/>
</dbReference>
<keyword evidence="4" id="KW-0067">ATP-binding</keyword>
<feature type="coiled-coil region" evidence="8">
    <location>
        <begin position="873"/>
        <end position="914"/>
    </location>
</feature>
<feature type="coiled-coil region" evidence="8">
    <location>
        <begin position="408"/>
        <end position="435"/>
    </location>
</feature>
<evidence type="ECO:0000256" key="1">
    <source>
        <dbReference type="ARBA" id="ARBA00004496"/>
    </source>
</evidence>
<dbReference type="Proteomes" id="UP000075714">
    <property type="component" value="Unassembled WGS sequence"/>
</dbReference>
<keyword evidence="3" id="KW-0547">Nucleotide-binding</keyword>
<dbReference type="PROSITE" id="PS50067">
    <property type="entry name" value="KINESIN_MOTOR_2"/>
    <property type="match status" value="1"/>
</dbReference>
<keyword evidence="5 8" id="KW-0175">Coiled coil</keyword>
<dbReference type="GO" id="GO:0005737">
    <property type="term" value="C:cytoplasm"/>
    <property type="evidence" value="ECO:0007669"/>
    <property type="project" value="UniProtKB-SubCell"/>
</dbReference>
<evidence type="ECO:0000256" key="3">
    <source>
        <dbReference type="ARBA" id="ARBA00022741"/>
    </source>
</evidence>
<dbReference type="GO" id="GO:0003777">
    <property type="term" value="F:microtubule motor activity"/>
    <property type="evidence" value="ECO:0007669"/>
    <property type="project" value="InterPro"/>
</dbReference>
<dbReference type="Gene3D" id="3.40.850.10">
    <property type="entry name" value="Kinesin motor domain"/>
    <property type="match status" value="1"/>
</dbReference>
<dbReference type="STRING" id="33097.A0A150H2P4"/>
<feature type="domain" description="Kinesin motor" evidence="10">
    <location>
        <begin position="1"/>
        <end position="311"/>
    </location>
</feature>
<dbReference type="InterPro" id="IPR027640">
    <property type="entry name" value="Kinesin-like_fam"/>
</dbReference>
<feature type="region of interest" description="Disordered" evidence="9">
    <location>
        <begin position="668"/>
        <end position="690"/>
    </location>
</feature>
<keyword evidence="12" id="KW-1185">Reference proteome</keyword>
<dbReference type="GO" id="GO:0007018">
    <property type="term" value="P:microtubule-based movement"/>
    <property type="evidence" value="ECO:0007669"/>
    <property type="project" value="InterPro"/>
</dbReference>
<evidence type="ECO:0000256" key="9">
    <source>
        <dbReference type="SAM" id="MobiDB-lite"/>
    </source>
</evidence>
<evidence type="ECO:0000256" key="8">
    <source>
        <dbReference type="SAM" id="Coils"/>
    </source>
</evidence>
<dbReference type="GO" id="GO:0005875">
    <property type="term" value="C:microtubule associated complex"/>
    <property type="evidence" value="ECO:0007669"/>
    <property type="project" value="TreeGrafter"/>
</dbReference>
<feature type="region of interest" description="Disordered" evidence="9">
    <location>
        <begin position="827"/>
        <end position="855"/>
    </location>
</feature>
<comment type="caution">
    <text evidence="7">Lacks conserved residue(s) required for the propagation of feature annotation.</text>
</comment>
<reference evidence="12" key="1">
    <citation type="journal article" date="2016" name="Nat. Commun.">
        <title>The Gonium pectorale genome demonstrates co-option of cell cycle regulation during the evolution of multicellularity.</title>
        <authorList>
            <person name="Hanschen E.R."/>
            <person name="Marriage T.N."/>
            <person name="Ferris P.J."/>
            <person name="Hamaji T."/>
            <person name="Toyoda A."/>
            <person name="Fujiyama A."/>
            <person name="Neme R."/>
            <person name="Noguchi H."/>
            <person name="Minakuchi Y."/>
            <person name="Suzuki M."/>
            <person name="Kawai-Toyooka H."/>
            <person name="Smith D.R."/>
            <person name="Sparks H."/>
            <person name="Anderson J."/>
            <person name="Bakaric R."/>
            <person name="Luria V."/>
            <person name="Karger A."/>
            <person name="Kirschner M.W."/>
            <person name="Durand P.M."/>
            <person name="Michod R.E."/>
            <person name="Nozaki H."/>
            <person name="Olson B.J."/>
        </authorList>
    </citation>
    <scope>NUCLEOTIDE SEQUENCE [LARGE SCALE GENOMIC DNA]</scope>
    <source>
        <strain evidence="12">NIES-2863</strain>
    </source>
</reference>
<feature type="compositionally biased region" description="Low complexity" evidence="9">
    <location>
        <begin position="133"/>
        <end position="160"/>
    </location>
</feature>
<dbReference type="Pfam" id="PF00225">
    <property type="entry name" value="Kinesin"/>
    <property type="match status" value="2"/>
</dbReference>
<organism evidence="11 12">
    <name type="scientific">Gonium pectorale</name>
    <name type="common">Green alga</name>
    <dbReference type="NCBI Taxonomy" id="33097"/>
    <lineage>
        <taxon>Eukaryota</taxon>
        <taxon>Viridiplantae</taxon>
        <taxon>Chlorophyta</taxon>
        <taxon>core chlorophytes</taxon>
        <taxon>Chlorophyceae</taxon>
        <taxon>CS clade</taxon>
        <taxon>Chlamydomonadales</taxon>
        <taxon>Volvocaceae</taxon>
        <taxon>Gonium</taxon>
    </lineage>
</organism>
<dbReference type="SMART" id="SM00129">
    <property type="entry name" value="KISc"/>
    <property type="match status" value="1"/>
</dbReference>
<evidence type="ECO:0000256" key="6">
    <source>
        <dbReference type="ARBA" id="ARBA00023175"/>
    </source>
</evidence>
<evidence type="ECO:0000313" key="11">
    <source>
        <dbReference type="EMBL" id="KXZ56305.1"/>
    </source>
</evidence>
<feature type="region of interest" description="Disordered" evidence="9">
    <location>
        <begin position="743"/>
        <end position="763"/>
    </location>
</feature>
<feature type="region of interest" description="Disordered" evidence="9">
    <location>
        <begin position="133"/>
        <end position="179"/>
    </location>
</feature>
<accession>A0A150H2P4</accession>
<dbReference type="EMBL" id="LSYV01000002">
    <property type="protein sequence ID" value="KXZ56305.1"/>
    <property type="molecule type" value="Genomic_DNA"/>
</dbReference>
<dbReference type="AlphaFoldDB" id="A0A150H2P4"/>
<dbReference type="InterPro" id="IPR001752">
    <property type="entry name" value="Kinesin_motor_dom"/>
</dbReference>